<feature type="domain" description="Endoribonuclease L-PSP/chorismate mutase-like" evidence="2">
    <location>
        <begin position="25"/>
        <end position="162"/>
    </location>
</feature>
<organism evidence="3 4">
    <name type="scientific">Nonomuraea bangladeshensis</name>
    <dbReference type="NCBI Taxonomy" id="404385"/>
    <lineage>
        <taxon>Bacteria</taxon>
        <taxon>Bacillati</taxon>
        <taxon>Actinomycetota</taxon>
        <taxon>Actinomycetes</taxon>
        <taxon>Streptosporangiales</taxon>
        <taxon>Streptosporangiaceae</taxon>
        <taxon>Nonomuraea</taxon>
    </lineage>
</organism>
<comment type="caution">
    <text evidence="3">The sequence shown here is derived from an EMBL/GenBank/DDBJ whole genome shotgun (WGS) entry which is preliminary data.</text>
</comment>
<dbReference type="RefSeq" id="WP_364456207.1">
    <property type="nucleotide sequence ID" value="NZ_JBFARM010000009.1"/>
</dbReference>
<dbReference type="Gene3D" id="3.30.1330.40">
    <property type="entry name" value="RutC-like"/>
    <property type="match status" value="1"/>
</dbReference>
<dbReference type="PANTHER" id="PTHR43760">
    <property type="entry name" value="ENDORIBONUCLEASE-RELATED"/>
    <property type="match status" value="1"/>
</dbReference>
<name>A0ABV3HC60_9ACTN</name>
<dbReference type="Proteomes" id="UP001552427">
    <property type="component" value="Unassembled WGS sequence"/>
</dbReference>
<dbReference type="Pfam" id="PF14588">
    <property type="entry name" value="YjgF_endoribonc"/>
    <property type="match status" value="1"/>
</dbReference>
<dbReference type="InterPro" id="IPR035959">
    <property type="entry name" value="RutC-like_sf"/>
</dbReference>
<proteinExistence type="predicted"/>
<accession>A0ABV3HC60</accession>
<evidence type="ECO:0000313" key="3">
    <source>
        <dbReference type="EMBL" id="MEV4289750.1"/>
    </source>
</evidence>
<dbReference type="SUPFAM" id="SSF55298">
    <property type="entry name" value="YjgF-like"/>
    <property type="match status" value="1"/>
</dbReference>
<feature type="region of interest" description="Disordered" evidence="1">
    <location>
        <begin position="1"/>
        <end position="27"/>
    </location>
</feature>
<dbReference type="InterPro" id="IPR013813">
    <property type="entry name" value="Endoribo_LPSP/chorism_mut-like"/>
</dbReference>
<evidence type="ECO:0000259" key="2">
    <source>
        <dbReference type="Pfam" id="PF14588"/>
    </source>
</evidence>
<dbReference type="CDD" id="cd02199">
    <property type="entry name" value="YjgF_YER057c_UK114_like_1"/>
    <property type="match status" value="1"/>
</dbReference>
<protein>
    <submittedName>
        <fullName evidence="3">RidA family protein</fullName>
    </submittedName>
</protein>
<reference evidence="3 4" key="1">
    <citation type="submission" date="2024-06" db="EMBL/GenBank/DDBJ databases">
        <title>The Natural Products Discovery Center: Release of the First 8490 Sequenced Strains for Exploring Actinobacteria Biosynthetic Diversity.</title>
        <authorList>
            <person name="Kalkreuter E."/>
            <person name="Kautsar S.A."/>
            <person name="Yang D."/>
            <person name="Bader C.D."/>
            <person name="Teijaro C.N."/>
            <person name="Fluegel L."/>
            <person name="Davis C.M."/>
            <person name="Simpson J.R."/>
            <person name="Lauterbach L."/>
            <person name="Steele A.D."/>
            <person name="Gui C."/>
            <person name="Meng S."/>
            <person name="Li G."/>
            <person name="Viehrig K."/>
            <person name="Ye F."/>
            <person name="Su P."/>
            <person name="Kiefer A.F."/>
            <person name="Nichols A."/>
            <person name="Cepeda A.J."/>
            <person name="Yan W."/>
            <person name="Fan B."/>
            <person name="Jiang Y."/>
            <person name="Adhikari A."/>
            <person name="Zheng C.-J."/>
            <person name="Schuster L."/>
            <person name="Cowan T.M."/>
            <person name="Smanski M.J."/>
            <person name="Chevrette M.G."/>
            <person name="De Carvalho L.P.S."/>
            <person name="Shen B."/>
        </authorList>
    </citation>
    <scope>NUCLEOTIDE SEQUENCE [LARGE SCALE GENOMIC DNA]</scope>
    <source>
        <strain evidence="3 4">NPDC049574</strain>
    </source>
</reference>
<keyword evidence="4" id="KW-1185">Reference proteome</keyword>
<evidence type="ECO:0000256" key="1">
    <source>
        <dbReference type="SAM" id="MobiDB-lite"/>
    </source>
</evidence>
<gene>
    <name evidence="3" type="ORF">AB0K40_29960</name>
</gene>
<sequence length="178" mass="18988">MSHPEQSHPEQSHPEQSHPEQSHPEQRLEELGLTLPEAVPPVATYVPAVRSGDHVHVSGQVPLREGRLIATGRLGDTVGVELAYECARQCALNALAALKAEIGDLAAVARVVKALVFVASTADFTRLPQVGDGASDLLRELFRDAGRHARSAVGVSSLPLGAPVELELLVEIRRPARG</sequence>
<dbReference type="PANTHER" id="PTHR43760:SF1">
    <property type="entry name" value="ENDORIBONUCLEASE L-PSP_CHORISMATE MUTASE-LIKE DOMAIN-CONTAINING PROTEIN"/>
    <property type="match status" value="1"/>
</dbReference>
<evidence type="ECO:0000313" key="4">
    <source>
        <dbReference type="Proteomes" id="UP001552427"/>
    </source>
</evidence>
<dbReference type="EMBL" id="JBFARM010000009">
    <property type="protein sequence ID" value="MEV4289750.1"/>
    <property type="molecule type" value="Genomic_DNA"/>
</dbReference>